<sequence>EIRALQLAGFAPQVETCILCGQPPGSSTYYFSPELGSLVCSGCWSRAPSGIRLSVPSVRFIRETLAGRQTRPGPSQESLEEVQRVIQRHIQVHLGRGLHAAKILDL</sequence>
<accession>A0A932CPM5</accession>
<dbReference type="Gene3D" id="1.20.1440.120">
    <property type="entry name" value="Recombination protein O, C-terminal domain"/>
    <property type="match status" value="1"/>
</dbReference>
<gene>
    <name evidence="1" type="ORF">HYY20_09015</name>
</gene>
<evidence type="ECO:0000313" key="1">
    <source>
        <dbReference type="EMBL" id="MBI2877007.1"/>
    </source>
</evidence>
<evidence type="ECO:0000313" key="2">
    <source>
        <dbReference type="Proteomes" id="UP000769766"/>
    </source>
</evidence>
<dbReference type="GO" id="GO:0043590">
    <property type="term" value="C:bacterial nucleoid"/>
    <property type="evidence" value="ECO:0007669"/>
    <property type="project" value="TreeGrafter"/>
</dbReference>
<feature type="non-terminal residue" evidence="1">
    <location>
        <position position="1"/>
    </location>
</feature>
<dbReference type="AlphaFoldDB" id="A0A932CPM5"/>
<dbReference type="InterPro" id="IPR042242">
    <property type="entry name" value="RecO_C"/>
</dbReference>
<protein>
    <submittedName>
        <fullName evidence="1">DNA repair protein RecO C-terminal domain-containing protein</fullName>
    </submittedName>
</protein>
<dbReference type="GO" id="GO:0006310">
    <property type="term" value="P:DNA recombination"/>
    <property type="evidence" value="ECO:0007669"/>
    <property type="project" value="InterPro"/>
</dbReference>
<comment type="caution">
    <text evidence="1">The sequence shown here is derived from an EMBL/GenBank/DDBJ whole genome shotgun (WGS) entry which is preliminary data.</text>
</comment>
<dbReference type="InterPro" id="IPR037278">
    <property type="entry name" value="ARFGAP/RecO"/>
</dbReference>
<dbReference type="InterPro" id="IPR003717">
    <property type="entry name" value="RecO"/>
</dbReference>
<dbReference type="PANTHER" id="PTHR33991:SF1">
    <property type="entry name" value="DNA REPAIR PROTEIN RECO"/>
    <property type="match status" value="1"/>
</dbReference>
<dbReference type="SUPFAM" id="SSF57863">
    <property type="entry name" value="ArfGap/RecO-like zinc finger"/>
    <property type="match status" value="1"/>
</dbReference>
<dbReference type="PANTHER" id="PTHR33991">
    <property type="entry name" value="DNA REPAIR PROTEIN RECO"/>
    <property type="match status" value="1"/>
</dbReference>
<proteinExistence type="predicted"/>
<dbReference type="Proteomes" id="UP000769766">
    <property type="component" value="Unassembled WGS sequence"/>
</dbReference>
<dbReference type="Pfam" id="PF02565">
    <property type="entry name" value="RecO_C"/>
    <property type="match status" value="1"/>
</dbReference>
<reference evidence="1" key="1">
    <citation type="submission" date="2020-07" db="EMBL/GenBank/DDBJ databases">
        <title>Huge and variable diversity of episymbiotic CPR bacteria and DPANN archaea in groundwater ecosystems.</title>
        <authorList>
            <person name="He C.Y."/>
            <person name="Keren R."/>
            <person name="Whittaker M."/>
            <person name="Farag I.F."/>
            <person name="Doudna J."/>
            <person name="Cate J.H.D."/>
            <person name="Banfield J.F."/>
        </authorList>
    </citation>
    <scope>NUCLEOTIDE SEQUENCE</scope>
    <source>
        <strain evidence="1">NC_groundwater_672_Ag_B-0.1um_62_36</strain>
    </source>
</reference>
<organism evidence="1 2">
    <name type="scientific">Tectimicrobiota bacterium</name>
    <dbReference type="NCBI Taxonomy" id="2528274"/>
    <lineage>
        <taxon>Bacteria</taxon>
        <taxon>Pseudomonadati</taxon>
        <taxon>Nitrospinota/Tectimicrobiota group</taxon>
        <taxon>Candidatus Tectimicrobiota</taxon>
    </lineage>
</organism>
<name>A0A932CPM5_UNCTE</name>
<dbReference type="EMBL" id="JACPRF010000271">
    <property type="protein sequence ID" value="MBI2877007.1"/>
    <property type="molecule type" value="Genomic_DNA"/>
</dbReference>
<dbReference type="GO" id="GO:0006302">
    <property type="term" value="P:double-strand break repair"/>
    <property type="evidence" value="ECO:0007669"/>
    <property type="project" value="TreeGrafter"/>
</dbReference>